<dbReference type="CDD" id="cd12148">
    <property type="entry name" value="fungal_TF_MHR"/>
    <property type="match status" value="1"/>
</dbReference>
<name>A0A9P4W3H7_CURKU</name>
<organism evidence="1 2">
    <name type="scientific">Curvularia kusanoi</name>
    <name type="common">Cochliobolus kusanoi</name>
    <dbReference type="NCBI Taxonomy" id="90978"/>
    <lineage>
        <taxon>Eukaryota</taxon>
        <taxon>Fungi</taxon>
        <taxon>Dikarya</taxon>
        <taxon>Ascomycota</taxon>
        <taxon>Pezizomycotina</taxon>
        <taxon>Dothideomycetes</taxon>
        <taxon>Pleosporomycetidae</taxon>
        <taxon>Pleosporales</taxon>
        <taxon>Pleosporineae</taxon>
        <taxon>Pleosporaceae</taxon>
        <taxon>Curvularia</taxon>
    </lineage>
</organism>
<dbReference type="OrthoDB" id="2283488at2759"/>
<sequence>MSYLDAQLCRRAFWTLYTGDKSAAVLGGNPICLKGDLFSEGITVRYPDHMPEQDSIEITTPSGTKKQMSIMDGFHANQTLWHSAEPLLVAGFGDAQATRNFVKLAESFVDFRTCLDDIPSVLRVYDSLEISVSEFTFADQTSQLEVPRAIAIQRTNLQVSFYCLRLIILRKVPELFHSPFLDNPGDITSSGNEEIRSASSGSITLSYMLEALQIAEDMLRFIHTSTLELISLNGEACAEKIRLVGAAILELMAHNPSNLLSSRARKYLDLYPHILAMLDSKASDRAEYAGIS</sequence>
<evidence type="ECO:0000313" key="1">
    <source>
        <dbReference type="EMBL" id="KAF2993745.1"/>
    </source>
</evidence>
<proteinExistence type="predicted"/>
<protein>
    <recommendedName>
        <fullName evidence="3">Transcription factor domain-containing protein</fullName>
    </recommendedName>
</protein>
<comment type="caution">
    <text evidence="1">The sequence shown here is derived from an EMBL/GenBank/DDBJ whole genome shotgun (WGS) entry which is preliminary data.</text>
</comment>
<dbReference type="AlphaFoldDB" id="A0A9P4W3H7"/>
<evidence type="ECO:0000313" key="2">
    <source>
        <dbReference type="Proteomes" id="UP000801428"/>
    </source>
</evidence>
<dbReference type="EMBL" id="SWKU01000048">
    <property type="protein sequence ID" value="KAF2993745.1"/>
    <property type="molecule type" value="Genomic_DNA"/>
</dbReference>
<gene>
    <name evidence="1" type="ORF">E8E13_000884</name>
</gene>
<accession>A0A9P4W3H7</accession>
<reference evidence="1" key="1">
    <citation type="submission" date="2019-04" db="EMBL/GenBank/DDBJ databases">
        <title>Sequencing of skin fungus with MAO and IRED activity.</title>
        <authorList>
            <person name="Marsaioli A.J."/>
            <person name="Bonatto J.M.C."/>
            <person name="Reis Junior O."/>
        </authorList>
    </citation>
    <scope>NUCLEOTIDE SEQUENCE</scope>
    <source>
        <strain evidence="1">30M1</strain>
    </source>
</reference>
<evidence type="ECO:0008006" key="3">
    <source>
        <dbReference type="Google" id="ProtNLM"/>
    </source>
</evidence>
<dbReference type="Proteomes" id="UP000801428">
    <property type="component" value="Unassembled WGS sequence"/>
</dbReference>
<keyword evidence="2" id="KW-1185">Reference proteome</keyword>